<dbReference type="AlphaFoldDB" id="A0A8T4C995"/>
<evidence type="ECO:0000256" key="1">
    <source>
        <dbReference type="ARBA" id="ARBA00023054"/>
    </source>
</evidence>
<dbReference type="PANTHER" id="PTHR43977">
    <property type="entry name" value="STRUCTURAL MAINTENANCE OF CHROMOSOMES PROTEIN 3"/>
    <property type="match status" value="1"/>
</dbReference>
<evidence type="ECO:0000313" key="6">
    <source>
        <dbReference type="Proteomes" id="UP000774699"/>
    </source>
</evidence>
<evidence type="ECO:0000313" key="5">
    <source>
        <dbReference type="EMBL" id="MBM3281725.1"/>
    </source>
</evidence>
<dbReference type="Proteomes" id="UP000774699">
    <property type="component" value="Unassembled WGS sequence"/>
</dbReference>
<dbReference type="GO" id="GO:0016887">
    <property type="term" value="F:ATP hydrolysis activity"/>
    <property type="evidence" value="ECO:0007669"/>
    <property type="project" value="InterPro"/>
</dbReference>
<reference evidence="5" key="1">
    <citation type="submission" date="2019-03" db="EMBL/GenBank/DDBJ databases">
        <title>Lake Tanganyika Metagenome-Assembled Genomes (MAGs).</title>
        <authorList>
            <person name="Tran P."/>
        </authorList>
    </citation>
    <scope>NUCLEOTIDE SEQUENCE</scope>
    <source>
        <strain evidence="5">M_DeepCast_50m_m2_156</strain>
    </source>
</reference>
<evidence type="ECO:0000259" key="4">
    <source>
        <dbReference type="Pfam" id="PF02463"/>
    </source>
</evidence>
<dbReference type="InterPro" id="IPR027417">
    <property type="entry name" value="P-loop_NTPase"/>
</dbReference>
<dbReference type="EMBL" id="VGJJ01000001">
    <property type="protein sequence ID" value="MBM3281725.1"/>
    <property type="molecule type" value="Genomic_DNA"/>
</dbReference>
<feature type="compositionally biased region" description="Basic and acidic residues" evidence="3">
    <location>
        <begin position="668"/>
        <end position="684"/>
    </location>
</feature>
<dbReference type="SUPFAM" id="SSF75712">
    <property type="entry name" value="Rad50 coiled-coil Zn hook"/>
    <property type="match status" value="1"/>
</dbReference>
<gene>
    <name evidence="5" type="ORF">FJY86_00050</name>
</gene>
<feature type="domain" description="RecF/RecN/SMC N-terminal" evidence="4">
    <location>
        <begin position="9"/>
        <end position="980"/>
    </location>
</feature>
<feature type="coiled-coil region" evidence="2">
    <location>
        <begin position="501"/>
        <end position="566"/>
    </location>
</feature>
<dbReference type="Gene3D" id="1.10.287.510">
    <property type="entry name" value="Helix hairpin bin"/>
    <property type="match status" value="1"/>
</dbReference>
<evidence type="ECO:0000256" key="3">
    <source>
        <dbReference type="SAM" id="MobiDB-lite"/>
    </source>
</evidence>
<protein>
    <recommendedName>
        <fullName evidence="4">RecF/RecN/SMC N-terminal domain-containing protein</fullName>
    </recommendedName>
</protein>
<sequence length="995" mass="114521">MSEITELTLTKLRLKNFKSFKNVTIPFTKGFTAIAGANGSGKSNIMDAVLFALGETSLKSIRAARLTDLVFSGAPAGENYAVVNLTLQGKENSYELSRTIDKQGKSVYRLNEKRVTLGEIQNLLHELGLRVDGHNLVSQGDLMRIIDMNPIERRELIDEVAGLQEFEEKKNEALKDLEKVDRKVKDVTIVLNERMAIIEQLGKERDIASKFKKLEKELRETKATILHTEAHELNVKLEGLVTRQVELIGKKEEAITKQKDAQQAIQEMEKEFTELDQKVLGVKSHAYESVGKSVEENKSEIRITEERIHHASQKLEELTHTRKEIEHITTHAKEGIVKVDEESKQLQSQFAEIEGKISPLRQKQADSLKKKVELLNESQKIEKDVQFARDTVTHTREKIAHIHAKVENIRRSNELTQLMRERLEKQIVNVKREISLLKNDVEELEKLQKKYPHVEKARVKISQEMKEVEHHVAEHHGHVFAHTESLTQLGKTKSHCPICERELKEEHKKELAKQKKEAIEEARLHAKKWEEEKKKLHEEWDALHRAETLMKRLAVSEEKMSEYAKQEKILITELEKARVSEKDEGSVSLIGERKKLEEKLVEEKKTLDVLEVKLNKLRDALNQTTMDQTLNSLNEEKSRIEKQLFQYQTQKSVHDNALVQASSRMKHVKEEEKHTEETRKQEEKKREELIKKLAQVEQEYDRMLHANQALLQKRDRVGQKITSEREKERAWQEKAFRIEGQVNEIKIDQSKYDTRLTDVNEELKNFEGVKTLEKNDTLELKKRIPVIEHEIRQLGTVNMKALEDFSQYEKDVLDIKQKSQTLDVERLAVLDLINSIDAKRNETFMGTFDKISENFNKIYTGFFDGTAKLELTDPAKPLESGLLIEAKHGLEKSLKNIDSMSGGEKSLTSLAFIFAIQLYEPAPFYFFDEVDAALDMNNSRKIGALIREMSKSSQFISITHNDSIVKVADRIVGVAKSSNNSSVIGLRAAPEIVTE</sequence>
<dbReference type="PIRSF" id="PIRSF005719">
    <property type="entry name" value="SMC"/>
    <property type="match status" value="1"/>
</dbReference>
<proteinExistence type="predicted"/>
<feature type="region of interest" description="Disordered" evidence="3">
    <location>
        <begin position="663"/>
        <end position="684"/>
    </location>
</feature>
<comment type="caution">
    <text evidence="5">The sequence shown here is derived from an EMBL/GenBank/DDBJ whole genome shotgun (WGS) entry which is preliminary data.</text>
</comment>
<dbReference type="InterPro" id="IPR024704">
    <property type="entry name" value="SMC"/>
</dbReference>
<dbReference type="GO" id="GO:0005524">
    <property type="term" value="F:ATP binding"/>
    <property type="evidence" value="ECO:0007669"/>
    <property type="project" value="InterPro"/>
</dbReference>
<accession>A0A8T4C995</accession>
<dbReference type="Pfam" id="PF02463">
    <property type="entry name" value="SMC_N"/>
    <property type="match status" value="1"/>
</dbReference>
<dbReference type="Gene3D" id="3.40.50.300">
    <property type="entry name" value="P-loop containing nucleotide triphosphate hydrolases"/>
    <property type="match status" value="2"/>
</dbReference>
<organism evidence="5 6">
    <name type="scientific">Candidatus Iainarchaeum sp</name>
    <dbReference type="NCBI Taxonomy" id="3101447"/>
    <lineage>
        <taxon>Archaea</taxon>
        <taxon>Candidatus Iainarchaeota</taxon>
        <taxon>Candidatus Iainarchaeia</taxon>
        <taxon>Candidatus Iainarchaeales</taxon>
        <taxon>Candidatus Iainarchaeaceae</taxon>
        <taxon>Candidatus Iainarchaeum</taxon>
    </lineage>
</organism>
<evidence type="ECO:0000256" key="2">
    <source>
        <dbReference type="SAM" id="Coils"/>
    </source>
</evidence>
<feature type="coiled-coil region" evidence="2">
    <location>
        <begin position="211"/>
        <end position="450"/>
    </location>
</feature>
<keyword evidence="1 2" id="KW-0175">Coiled coil</keyword>
<dbReference type="InterPro" id="IPR003395">
    <property type="entry name" value="RecF/RecN/SMC_N"/>
</dbReference>
<name>A0A8T4C995_9ARCH</name>
<dbReference type="SUPFAM" id="SSF52540">
    <property type="entry name" value="P-loop containing nucleoside triphosphate hydrolases"/>
    <property type="match status" value="1"/>
</dbReference>